<dbReference type="InterPro" id="IPR036457">
    <property type="entry name" value="PPM-type-like_dom_sf"/>
</dbReference>
<dbReference type="CDD" id="cd00143">
    <property type="entry name" value="PP2Cc"/>
    <property type="match status" value="1"/>
</dbReference>
<dbReference type="EMBL" id="AP023321">
    <property type="protein sequence ID" value="BCI60093.1"/>
    <property type="molecule type" value="Genomic_DNA"/>
</dbReference>
<dbReference type="SMART" id="SM00332">
    <property type="entry name" value="PP2Cc"/>
    <property type="match status" value="1"/>
</dbReference>
<dbReference type="PANTHER" id="PTHR13832:SF860">
    <property type="entry name" value="PROTEIN PHOSPHATASE PHPP"/>
    <property type="match status" value="1"/>
</dbReference>
<dbReference type="Proteomes" id="UP000593890">
    <property type="component" value="Chromosome"/>
</dbReference>
<keyword evidence="3" id="KW-1185">Reference proteome</keyword>
<gene>
    <name evidence="2" type="ORF">C12CBH8_07320</name>
</gene>
<organism evidence="2 3">
    <name type="scientific">Solibaculum mannosilyticum</name>
    <dbReference type="NCBI Taxonomy" id="2780922"/>
    <lineage>
        <taxon>Bacteria</taxon>
        <taxon>Bacillati</taxon>
        <taxon>Bacillota</taxon>
        <taxon>Clostridia</taxon>
        <taxon>Eubacteriales</taxon>
        <taxon>Oscillospiraceae</taxon>
        <taxon>Solibaculum</taxon>
    </lineage>
</organism>
<proteinExistence type="predicted"/>
<dbReference type="InterPro" id="IPR001932">
    <property type="entry name" value="PPM-type_phosphatase-like_dom"/>
</dbReference>
<dbReference type="Pfam" id="PF13672">
    <property type="entry name" value="PP2C_2"/>
    <property type="match status" value="1"/>
</dbReference>
<dbReference type="RefSeq" id="WP_090266594.1">
    <property type="nucleotide sequence ID" value="NZ_AP023321.1"/>
</dbReference>
<dbReference type="PROSITE" id="PS51746">
    <property type="entry name" value="PPM_2"/>
    <property type="match status" value="1"/>
</dbReference>
<dbReference type="KEGG" id="sman:C12CBH8_07320"/>
<sequence length="245" mass="26143">MQIFMKSDVGLMRHTNQDDCAVGYLPNGAWAVVCDGMGGVQGGNVASALAVDLISSQIASSYRPGMGGKSIRNMLEVAFDAANMSIFETSCDIDGLRGMGTTATVVVVEGDTAYIAHAGDSRAYLISKDAISQVTRDHSIVQEMVEAGELTQSQARTHPNKHMITRALGVVHEVEMDYCEVSVQDGDVLILCTDGLSNYLEADEILQAERKGLADLCDRLVREANNRGGSDNITVAVLALASLQE</sequence>
<name>A0A7I8D4E9_9FIRM</name>
<dbReference type="SUPFAM" id="SSF81606">
    <property type="entry name" value="PP2C-like"/>
    <property type="match status" value="1"/>
</dbReference>
<accession>A0A7I8D4E9</accession>
<dbReference type="GO" id="GO:0004722">
    <property type="term" value="F:protein serine/threonine phosphatase activity"/>
    <property type="evidence" value="ECO:0007669"/>
    <property type="project" value="InterPro"/>
</dbReference>
<dbReference type="SMART" id="SM00331">
    <property type="entry name" value="PP2C_SIG"/>
    <property type="match status" value="1"/>
</dbReference>
<dbReference type="AlphaFoldDB" id="A0A7I8D4E9"/>
<reference evidence="3" key="1">
    <citation type="submission" date="2020-07" db="EMBL/GenBank/DDBJ databases">
        <title>Complete genome sequencing of Clostridia bacterium strain 12CBH8.</title>
        <authorList>
            <person name="Sakamoto M."/>
            <person name="Murakami T."/>
            <person name="Mori H."/>
        </authorList>
    </citation>
    <scope>NUCLEOTIDE SEQUENCE [LARGE SCALE GENOMIC DNA]</scope>
    <source>
        <strain evidence="3">12CBH8</strain>
    </source>
</reference>
<feature type="domain" description="PPM-type phosphatase" evidence="1">
    <location>
        <begin position="2"/>
        <end position="240"/>
    </location>
</feature>
<evidence type="ECO:0000259" key="1">
    <source>
        <dbReference type="PROSITE" id="PS51746"/>
    </source>
</evidence>
<dbReference type="PANTHER" id="PTHR13832">
    <property type="entry name" value="PROTEIN PHOSPHATASE 2C"/>
    <property type="match status" value="1"/>
</dbReference>
<dbReference type="InterPro" id="IPR015655">
    <property type="entry name" value="PP2C"/>
</dbReference>
<dbReference type="NCBIfam" id="NF033484">
    <property type="entry name" value="Stp1_PP2C_phos"/>
    <property type="match status" value="1"/>
</dbReference>
<protein>
    <submittedName>
        <fullName evidence="2">Serine/threonine protein phosphatase</fullName>
    </submittedName>
</protein>
<evidence type="ECO:0000313" key="3">
    <source>
        <dbReference type="Proteomes" id="UP000593890"/>
    </source>
</evidence>
<evidence type="ECO:0000313" key="2">
    <source>
        <dbReference type="EMBL" id="BCI60093.1"/>
    </source>
</evidence>
<dbReference type="Gene3D" id="3.60.40.10">
    <property type="entry name" value="PPM-type phosphatase domain"/>
    <property type="match status" value="1"/>
</dbReference>